<feature type="region of interest" description="Disordered" evidence="1">
    <location>
        <begin position="19"/>
        <end position="118"/>
    </location>
</feature>
<reference evidence="2" key="1">
    <citation type="journal article" name="BMC Genomics">
        <title>Long-read sequencing and de novo genome assembly of marine medaka (Oryzias melastigma).</title>
        <authorList>
            <person name="Liang P."/>
            <person name="Saqib H.S.A."/>
            <person name="Ni X."/>
            <person name="Shen Y."/>
        </authorList>
    </citation>
    <scope>NUCLEOTIDE SEQUENCE</scope>
    <source>
        <strain evidence="2">Bigg-433</strain>
    </source>
</reference>
<organism evidence="2 3">
    <name type="scientific">Oryzias melastigma</name>
    <name type="common">Marine medaka</name>
    <dbReference type="NCBI Taxonomy" id="30732"/>
    <lineage>
        <taxon>Eukaryota</taxon>
        <taxon>Metazoa</taxon>
        <taxon>Chordata</taxon>
        <taxon>Craniata</taxon>
        <taxon>Vertebrata</taxon>
        <taxon>Euteleostomi</taxon>
        <taxon>Actinopterygii</taxon>
        <taxon>Neopterygii</taxon>
        <taxon>Teleostei</taxon>
        <taxon>Neoteleostei</taxon>
        <taxon>Acanthomorphata</taxon>
        <taxon>Ovalentaria</taxon>
        <taxon>Atherinomorphae</taxon>
        <taxon>Beloniformes</taxon>
        <taxon>Adrianichthyidae</taxon>
        <taxon>Oryziinae</taxon>
        <taxon>Oryzias</taxon>
    </lineage>
</organism>
<dbReference type="Proteomes" id="UP000646548">
    <property type="component" value="Unassembled WGS sequence"/>
</dbReference>
<protein>
    <submittedName>
        <fullName evidence="2">Uncharacterized protein</fullName>
    </submittedName>
</protein>
<proteinExistence type="predicted"/>
<name>A0A834CTV0_ORYME</name>
<accession>A0A834CTV0</accession>
<evidence type="ECO:0000256" key="1">
    <source>
        <dbReference type="SAM" id="MobiDB-lite"/>
    </source>
</evidence>
<evidence type="ECO:0000313" key="2">
    <source>
        <dbReference type="EMBL" id="KAF6732368.1"/>
    </source>
</evidence>
<feature type="compositionally biased region" description="Polar residues" evidence="1">
    <location>
        <begin position="44"/>
        <end position="53"/>
    </location>
</feature>
<comment type="caution">
    <text evidence="2">The sequence shown here is derived from an EMBL/GenBank/DDBJ whole genome shotgun (WGS) entry which is preliminary data.</text>
</comment>
<dbReference type="AlphaFoldDB" id="A0A834CTV0"/>
<evidence type="ECO:0000313" key="3">
    <source>
        <dbReference type="Proteomes" id="UP000646548"/>
    </source>
</evidence>
<dbReference type="EMBL" id="WKFB01000193">
    <property type="protein sequence ID" value="KAF6732368.1"/>
    <property type="molecule type" value="Genomic_DNA"/>
</dbReference>
<gene>
    <name evidence="2" type="ORF">FQA47_017846</name>
</gene>
<sequence>MKYKTARLFATCSLLQSTVPSRPPVKMLPDSTRRKVARPDISVGPQQTQSDQSLRIRLPLTDSDPKAQSPTKPHKVRPGSRRNSDSRPCGCEGPHSTVSHTPLPTLPLSAADVLSSSS</sequence>